<gene>
    <name evidence="2" type="ORF">DW172_06690</name>
</gene>
<dbReference type="EMBL" id="QRKN01000003">
    <property type="protein sequence ID" value="RHI23749.1"/>
    <property type="molecule type" value="Genomic_DNA"/>
</dbReference>
<proteinExistence type="predicted"/>
<dbReference type="AlphaFoldDB" id="A0A414ZMR8"/>
<evidence type="ECO:0000313" key="2">
    <source>
        <dbReference type="EMBL" id="RHI23749.1"/>
    </source>
</evidence>
<reference evidence="2 3" key="1">
    <citation type="submission" date="2018-08" db="EMBL/GenBank/DDBJ databases">
        <title>A genome reference for cultivated species of the human gut microbiota.</title>
        <authorList>
            <person name="Zou Y."/>
            <person name="Xue W."/>
            <person name="Luo G."/>
        </authorList>
    </citation>
    <scope>NUCLEOTIDE SEQUENCE [LARGE SCALE GENOMIC DNA]</scope>
    <source>
        <strain evidence="2 3">AM16-11</strain>
    </source>
</reference>
<sequence length="146" mass="16679">MQRSSSSNKGFSLVELIIVISIMAVLIGILAPQFISYIHKSRVASDWANLKAYYSEIETDYVDNDGTYNPDVPTTNWNSPDEFRIREIKFLDGRTVKLKAGFYAVTKSYTSNGGYQIAYYCDKCLSDWDKHSKTCELVLGLYHFVF</sequence>
<dbReference type="InterPro" id="IPR012902">
    <property type="entry name" value="N_methyl_site"/>
</dbReference>
<comment type="caution">
    <text evidence="2">The sequence shown here is derived from an EMBL/GenBank/DDBJ whole genome shotgun (WGS) entry which is preliminary data.</text>
</comment>
<dbReference type="PROSITE" id="PS00409">
    <property type="entry name" value="PROKAR_NTER_METHYL"/>
    <property type="match status" value="1"/>
</dbReference>
<dbReference type="Pfam" id="PF07963">
    <property type="entry name" value="N_methyl"/>
    <property type="match status" value="1"/>
</dbReference>
<evidence type="ECO:0000256" key="1">
    <source>
        <dbReference type="SAM" id="Phobius"/>
    </source>
</evidence>
<dbReference type="NCBIfam" id="TIGR02532">
    <property type="entry name" value="IV_pilin_GFxxxE"/>
    <property type="match status" value="1"/>
</dbReference>
<accession>A0A414ZMR8</accession>
<keyword evidence="1" id="KW-1133">Transmembrane helix</keyword>
<feature type="transmembrane region" description="Helical" evidence="1">
    <location>
        <begin position="12"/>
        <end position="35"/>
    </location>
</feature>
<name>A0A414ZMR8_9FIRM</name>
<dbReference type="InterPro" id="IPR045584">
    <property type="entry name" value="Pilin-like"/>
</dbReference>
<organism evidence="2 3">
    <name type="scientific">Agathobacter rectalis</name>
    <dbReference type="NCBI Taxonomy" id="39491"/>
    <lineage>
        <taxon>Bacteria</taxon>
        <taxon>Bacillati</taxon>
        <taxon>Bacillota</taxon>
        <taxon>Clostridia</taxon>
        <taxon>Lachnospirales</taxon>
        <taxon>Lachnospiraceae</taxon>
        <taxon>Agathobacter</taxon>
    </lineage>
</organism>
<dbReference type="RefSeq" id="WP_118257516.1">
    <property type="nucleotide sequence ID" value="NZ_QRKN01000003.1"/>
</dbReference>
<evidence type="ECO:0000313" key="3">
    <source>
        <dbReference type="Proteomes" id="UP000285865"/>
    </source>
</evidence>
<dbReference type="Proteomes" id="UP000285865">
    <property type="component" value="Unassembled WGS sequence"/>
</dbReference>
<keyword evidence="1" id="KW-0472">Membrane</keyword>
<dbReference type="Gene3D" id="3.30.700.10">
    <property type="entry name" value="Glycoprotein, Type 4 Pilin"/>
    <property type="match status" value="1"/>
</dbReference>
<keyword evidence="1" id="KW-0812">Transmembrane</keyword>
<protein>
    <submittedName>
        <fullName evidence="2">Prepilin-type N-terminal cleavage/methylation domain-containing protein</fullName>
    </submittedName>
</protein>
<dbReference type="SUPFAM" id="SSF54523">
    <property type="entry name" value="Pili subunits"/>
    <property type="match status" value="1"/>
</dbReference>